<gene>
    <name evidence="6" type="ORF">GCM10007320_37820</name>
</gene>
<sequence>MKSALRLVDYPGHMQQAAQQAVGFVERMDKNSFIADRLTQQAVLFNLVVMGEAAGNVLTSHADFAQKHPDIPWRSIRATRNRIAHGYFDIDLDIVWDTVQSALPPLVAMLPTTIAAAEHDLRTGVNPPPGDAP</sequence>
<evidence type="ECO:0000313" key="6">
    <source>
        <dbReference type="EMBL" id="GHC89799.1"/>
    </source>
</evidence>
<keyword evidence="3" id="KW-0540">Nuclease</keyword>
<keyword evidence="4" id="KW-0547">Nucleotide-binding</keyword>
<dbReference type="PANTHER" id="PTHR34139:SF1">
    <property type="entry name" value="RNASE MJ1380-RELATED"/>
    <property type="match status" value="1"/>
</dbReference>
<dbReference type="EMBL" id="BMYK01000012">
    <property type="protein sequence ID" value="GHC89799.1"/>
    <property type="molecule type" value="Genomic_DNA"/>
</dbReference>
<keyword evidence="7" id="KW-1185">Reference proteome</keyword>
<protein>
    <submittedName>
        <fullName evidence="6">DUF86 domain-containing protein</fullName>
    </submittedName>
</protein>
<evidence type="ECO:0000256" key="5">
    <source>
        <dbReference type="ARBA" id="ARBA00022801"/>
    </source>
</evidence>
<dbReference type="InterPro" id="IPR008201">
    <property type="entry name" value="HepT-like"/>
</dbReference>
<evidence type="ECO:0000256" key="4">
    <source>
        <dbReference type="ARBA" id="ARBA00022741"/>
    </source>
</evidence>
<evidence type="ECO:0000256" key="3">
    <source>
        <dbReference type="ARBA" id="ARBA00022722"/>
    </source>
</evidence>
<keyword evidence="2" id="KW-1277">Toxin-antitoxin system</keyword>
<proteinExistence type="predicted"/>
<dbReference type="Pfam" id="PF01934">
    <property type="entry name" value="HepT-like"/>
    <property type="match status" value="1"/>
</dbReference>
<evidence type="ECO:0000256" key="1">
    <source>
        <dbReference type="ARBA" id="ARBA00022553"/>
    </source>
</evidence>
<dbReference type="PANTHER" id="PTHR34139">
    <property type="entry name" value="UPF0331 PROTEIN MJ0127"/>
    <property type="match status" value="1"/>
</dbReference>
<evidence type="ECO:0000313" key="7">
    <source>
        <dbReference type="Proteomes" id="UP000626210"/>
    </source>
</evidence>
<reference evidence="7" key="1">
    <citation type="journal article" date="2019" name="Int. J. Syst. Evol. Microbiol.">
        <title>The Global Catalogue of Microorganisms (GCM) 10K type strain sequencing project: providing services to taxonomists for standard genome sequencing and annotation.</title>
        <authorList>
            <consortium name="The Broad Institute Genomics Platform"/>
            <consortium name="The Broad Institute Genome Sequencing Center for Infectious Disease"/>
            <person name="Wu L."/>
            <person name="Ma J."/>
        </authorList>
    </citation>
    <scope>NUCLEOTIDE SEQUENCE [LARGE SCALE GENOMIC DNA]</scope>
    <source>
        <strain evidence="7">KCTC 23314</strain>
    </source>
</reference>
<dbReference type="InterPro" id="IPR051813">
    <property type="entry name" value="HepT_RNase_toxin"/>
</dbReference>
<name>A0ABQ3G581_9BURK</name>
<dbReference type="RefSeq" id="WP_189688483.1">
    <property type="nucleotide sequence ID" value="NZ_BMYK01000012.1"/>
</dbReference>
<dbReference type="Proteomes" id="UP000626210">
    <property type="component" value="Unassembled WGS sequence"/>
</dbReference>
<keyword evidence="1" id="KW-0597">Phosphoprotein</keyword>
<accession>A0ABQ3G581</accession>
<keyword evidence="5" id="KW-0378">Hydrolase</keyword>
<comment type="caution">
    <text evidence="6">The sequence shown here is derived from an EMBL/GenBank/DDBJ whole genome shotgun (WGS) entry which is preliminary data.</text>
</comment>
<organism evidence="6 7">
    <name type="scientific">Pseudorhodoferax aquiterrae</name>
    <dbReference type="NCBI Taxonomy" id="747304"/>
    <lineage>
        <taxon>Bacteria</taxon>
        <taxon>Pseudomonadati</taxon>
        <taxon>Pseudomonadota</taxon>
        <taxon>Betaproteobacteria</taxon>
        <taxon>Burkholderiales</taxon>
        <taxon>Comamonadaceae</taxon>
    </lineage>
</organism>
<evidence type="ECO:0000256" key="2">
    <source>
        <dbReference type="ARBA" id="ARBA00022649"/>
    </source>
</evidence>